<feature type="transmembrane region" description="Helical" evidence="7">
    <location>
        <begin position="203"/>
        <end position="224"/>
    </location>
</feature>
<reference evidence="8 9" key="1">
    <citation type="submission" date="2018-11" db="EMBL/GenBank/DDBJ databases">
        <title>Genomic Encyclopedia of Type Strains, Phase IV (KMG-IV): sequencing the most valuable type-strain genomes for metagenomic binning, comparative biology and taxonomic classification.</title>
        <authorList>
            <person name="Goeker M."/>
        </authorList>
    </citation>
    <scope>NUCLEOTIDE SEQUENCE [LARGE SCALE GENOMIC DNA]</scope>
    <source>
        <strain evidence="8 9">DSM 22027</strain>
    </source>
</reference>
<evidence type="ECO:0000256" key="6">
    <source>
        <dbReference type="ARBA" id="ARBA00023136"/>
    </source>
</evidence>
<comment type="caution">
    <text evidence="8">The sequence shown here is derived from an EMBL/GenBank/DDBJ whole genome shotgun (WGS) entry which is preliminary data.</text>
</comment>
<keyword evidence="5 7" id="KW-1133">Transmembrane helix</keyword>
<evidence type="ECO:0000256" key="2">
    <source>
        <dbReference type="ARBA" id="ARBA00007556"/>
    </source>
</evidence>
<dbReference type="InterPro" id="IPR030802">
    <property type="entry name" value="Permease_MalE"/>
</dbReference>
<dbReference type="PANTHER" id="PTHR30188">
    <property type="entry name" value="ABC TRANSPORTER PERMEASE PROTEIN-RELATED"/>
    <property type="match status" value="1"/>
</dbReference>
<protein>
    <submittedName>
        <fullName evidence="8">Phospholipid/cholesterol/gamma-HCH transport system permease protein</fullName>
    </submittedName>
</protein>
<evidence type="ECO:0000313" key="9">
    <source>
        <dbReference type="Proteomes" id="UP000276223"/>
    </source>
</evidence>
<feature type="transmembrane region" description="Helical" evidence="7">
    <location>
        <begin position="155"/>
        <end position="182"/>
    </location>
</feature>
<dbReference type="EMBL" id="RJVA01000009">
    <property type="protein sequence ID" value="ROR03100.1"/>
    <property type="molecule type" value="Genomic_DNA"/>
</dbReference>
<evidence type="ECO:0000256" key="1">
    <source>
        <dbReference type="ARBA" id="ARBA00004141"/>
    </source>
</evidence>
<dbReference type="PANTHER" id="PTHR30188:SF4">
    <property type="entry name" value="PROTEIN TRIGALACTOSYLDIACYLGLYCEROL 1, CHLOROPLASTIC"/>
    <property type="match status" value="1"/>
</dbReference>
<sequence>MTDVWHLLNQLGRWGLNHVRGTGRAGVFLYETVRGIFRPPKKFHSVVRHMYFIGTKSFFVIGFTAAFTGMVLGLQGYYTLSKFGSEGLLGAAVALSLIRELGPVLSALMVTGRAGSAICAEIGIMRIEEQIDALECMAIDPHAYLVSPRLVASLIALPLLTAFFDVVGIVGGYLVGVALLGVNPGAYVDGMQKSVEWVDVSMGIVKSILFALLFLWICTYKGYYAGVDEGRFGPEDVSRATTDAVVISSVAILVGDYVATSLLL</sequence>
<feature type="transmembrane region" description="Helical" evidence="7">
    <location>
        <begin position="58"/>
        <end position="78"/>
    </location>
</feature>
<dbReference type="AlphaFoldDB" id="A0A3N1VMB1"/>
<accession>A0A3N1VMB1</accession>
<evidence type="ECO:0000313" key="8">
    <source>
        <dbReference type="EMBL" id="ROR03100.1"/>
    </source>
</evidence>
<organism evidence="8 9">
    <name type="scientific">Desulfosoma caldarium</name>
    <dbReference type="NCBI Taxonomy" id="610254"/>
    <lineage>
        <taxon>Bacteria</taxon>
        <taxon>Pseudomonadati</taxon>
        <taxon>Thermodesulfobacteriota</taxon>
        <taxon>Syntrophobacteria</taxon>
        <taxon>Syntrophobacterales</taxon>
        <taxon>Syntrophobacteraceae</taxon>
        <taxon>Desulfosoma</taxon>
    </lineage>
</organism>
<evidence type="ECO:0000256" key="4">
    <source>
        <dbReference type="ARBA" id="ARBA00022692"/>
    </source>
</evidence>
<comment type="similarity">
    <text evidence="2 7">Belongs to the MlaE permease family.</text>
</comment>
<dbReference type="Proteomes" id="UP000276223">
    <property type="component" value="Unassembled WGS sequence"/>
</dbReference>
<dbReference type="RefSeq" id="WP_245994157.1">
    <property type="nucleotide sequence ID" value="NZ_RJVA01000009.1"/>
</dbReference>
<proteinExistence type="inferred from homology"/>
<comment type="caution">
    <text evidence="7">Lacks conserved residue(s) required for the propagation of feature annotation.</text>
</comment>
<keyword evidence="3" id="KW-0813">Transport</keyword>
<dbReference type="GO" id="GO:0043190">
    <property type="term" value="C:ATP-binding cassette (ABC) transporter complex"/>
    <property type="evidence" value="ECO:0007669"/>
    <property type="project" value="InterPro"/>
</dbReference>
<dbReference type="GO" id="GO:0005548">
    <property type="term" value="F:phospholipid transporter activity"/>
    <property type="evidence" value="ECO:0007669"/>
    <property type="project" value="TreeGrafter"/>
</dbReference>
<dbReference type="NCBIfam" id="TIGR00056">
    <property type="entry name" value="MlaE family lipid ABC transporter permease subunit"/>
    <property type="match status" value="1"/>
</dbReference>
<evidence type="ECO:0000256" key="3">
    <source>
        <dbReference type="ARBA" id="ARBA00022448"/>
    </source>
</evidence>
<name>A0A3N1VMB1_9BACT</name>
<evidence type="ECO:0000256" key="5">
    <source>
        <dbReference type="ARBA" id="ARBA00022989"/>
    </source>
</evidence>
<keyword evidence="9" id="KW-1185">Reference proteome</keyword>
<comment type="subcellular location">
    <subcellularLocation>
        <location evidence="1">Membrane</location>
        <topology evidence="1">Multi-pass membrane protein</topology>
    </subcellularLocation>
</comment>
<dbReference type="InterPro" id="IPR003453">
    <property type="entry name" value="ABC_MlaE_roteobac"/>
</dbReference>
<evidence type="ECO:0000256" key="7">
    <source>
        <dbReference type="RuleBase" id="RU362044"/>
    </source>
</evidence>
<gene>
    <name evidence="8" type="ORF">EDC27_0356</name>
</gene>
<keyword evidence="4 7" id="KW-0812">Transmembrane</keyword>
<keyword evidence="6 7" id="KW-0472">Membrane</keyword>
<dbReference type="Pfam" id="PF02405">
    <property type="entry name" value="MlaE"/>
    <property type="match status" value="1"/>
</dbReference>